<name>A0ACC1K6S7_9FUNG</name>
<evidence type="ECO:0000313" key="1">
    <source>
        <dbReference type="EMBL" id="KAJ2774542.1"/>
    </source>
</evidence>
<proteinExistence type="predicted"/>
<evidence type="ECO:0000313" key="2">
    <source>
        <dbReference type="Proteomes" id="UP001140234"/>
    </source>
</evidence>
<dbReference type="Proteomes" id="UP001140234">
    <property type="component" value="Unassembled WGS sequence"/>
</dbReference>
<gene>
    <name evidence="1" type="ORF">IWQ57_000774</name>
</gene>
<organism evidence="1 2">
    <name type="scientific">Coemansia nantahalensis</name>
    <dbReference type="NCBI Taxonomy" id="2789366"/>
    <lineage>
        <taxon>Eukaryota</taxon>
        <taxon>Fungi</taxon>
        <taxon>Fungi incertae sedis</taxon>
        <taxon>Zoopagomycota</taxon>
        <taxon>Kickxellomycotina</taxon>
        <taxon>Kickxellomycetes</taxon>
        <taxon>Kickxellales</taxon>
        <taxon>Kickxellaceae</taxon>
        <taxon>Coemansia</taxon>
    </lineage>
</organism>
<accession>A0ACC1K6S7</accession>
<protein>
    <submittedName>
        <fullName evidence="1">Uncharacterized protein</fullName>
    </submittedName>
</protein>
<sequence length="982" mass="105360">MSTKRGWPDASVAQQPAAETDARAYGTYQEAHSALLALRGSCDEEAILLAGRRALLTARSPELPSAVQQVGVRLAAHVCAYPETDTGQMVGGLVQAVGAAVPSIRCEIYQALMGLHELKDALAAAHLAAGTRQQLDSAVQGDLNHAQHRLRCAALAILPVVRPCAGPGSGTFDTLCRYSGDPHPKARQTALGAILRQHMVGAALPVEMYDECVMATKDDAEQVRLVAAELVWAISSAYPDHPVVIEKARASETIRLLDDAFVKTCDMVNDSSAVVRQRASTILRRFKGVDSKFLAQTFSKQVMSHLRRVVPRGGTRGYTGRNRGLRGGHSRAAQVIPQGDSSVEGDEIRLLDSGAAGAFVHGLEDEYQEVRDAAIASIAELSFASSAFAAKAVDFLVDMFNDSSDRVRLSAIRALVAIGQRAPIQLTEEQLAIALSAMKDSSRSVREGIYEFLAESVLASGAWLEKLVAALLANLDRYAGDQIAVYRVLRALGRSHAAVINAPFVRTLLGISEHYLNREARIDDTAYAGKVVLIMNSRISTRHAAAAALPDYVYSHLPYLCDKYPGCLPPDIAAAVPVRLEFVRQMIRRPAVDAEIAQLSLADGRKRVAAAFAALQGLLAEAHARSAASADGLGALLARRLRECAQLRDGPQGALVACAQAAAASYAALVVDVLRAQRAAAGPAARQELPGLATHIMHGAYALEARTLGLDRRCALALAYTRVFAHAAWLCAHALAPRDGRLVDKIQAELHHRATHVMRTLRQRDLAAPELDALASALSPPAVDGAAGHGAADLEAALAAFVAAFRPLPFAPGGRCQQARARLPRGDPERRAIEFNHLFPLRVSLSAELEWVPRRRDVLVVVRLPTRRLVPLQPPPAALRPGRPLHWALEWADIPVTLPLGAGEPTAVELSVALRHPADVPWADAFVLGGAPLPDAYTVADYYRSAGSPECRHVRVEVSDQPHVVSVNPIEFRPQASVHTRA</sequence>
<reference evidence="1" key="1">
    <citation type="submission" date="2022-07" db="EMBL/GenBank/DDBJ databases">
        <title>Phylogenomic reconstructions and comparative analyses of Kickxellomycotina fungi.</title>
        <authorList>
            <person name="Reynolds N.K."/>
            <person name="Stajich J.E."/>
            <person name="Barry K."/>
            <person name="Grigoriev I.V."/>
            <person name="Crous P."/>
            <person name="Smith M.E."/>
        </authorList>
    </citation>
    <scope>NUCLEOTIDE SEQUENCE</scope>
    <source>
        <strain evidence="1">CBS 109366</strain>
    </source>
</reference>
<dbReference type="EMBL" id="JANBUJ010000090">
    <property type="protein sequence ID" value="KAJ2774542.1"/>
    <property type="molecule type" value="Genomic_DNA"/>
</dbReference>
<keyword evidence="2" id="KW-1185">Reference proteome</keyword>
<comment type="caution">
    <text evidence="1">The sequence shown here is derived from an EMBL/GenBank/DDBJ whole genome shotgun (WGS) entry which is preliminary data.</text>
</comment>